<dbReference type="GO" id="GO:0005737">
    <property type="term" value="C:cytoplasm"/>
    <property type="evidence" value="ECO:0007669"/>
    <property type="project" value="UniProtKB-SubCell"/>
</dbReference>
<keyword evidence="3" id="KW-0820">tRNA-binding</keyword>
<dbReference type="PANTHER" id="PTHR37825">
    <property type="entry name" value="TRNA(MET) CYTIDINE ACETATE LIGASE"/>
    <property type="match status" value="1"/>
</dbReference>
<feature type="binding site" evidence="3">
    <location>
        <position position="164"/>
    </location>
    <ligand>
        <name>ATP</name>
        <dbReference type="ChEBI" id="CHEBI:30616"/>
    </ligand>
</feature>
<gene>
    <name evidence="4" type="primary">ylbM</name>
    <name evidence="3" type="synonym">tmcAL</name>
    <name evidence="4" type="ORF">GCM10007968_06150</name>
</gene>
<dbReference type="GO" id="GO:0006400">
    <property type="term" value="P:tRNA modification"/>
    <property type="evidence" value="ECO:0007669"/>
    <property type="project" value="UniProtKB-UniRule"/>
</dbReference>
<dbReference type="GO" id="GO:0000049">
    <property type="term" value="F:tRNA binding"/>
    <property type="evidence" value="ECO:0007669"/>
    <property type="project" value="UniProtKB-KW"/>
</dbReference>
<comment type="catalytic activity">
    <reaction evidence="3">
        <text>cytidine(34) in elongator tRNA(Met) + acetate + ATP = N(4)-acetylcytidine(34) in elongator tRNA(Met) + AMP + diphosphate</text>
        <dbReference type="Rhea" id="RHEA:58144"/>
        <dbReference type="Rhea" id="RHEA-COMP:10693"/>
        <dbReference type="Rhea" id="RHEA-COMP:10694"/>
        <dbReference type="ChEBI" id="CHEBI:30089"/>
        <dbReference type="ChEBI" id="CHEBI:30616"/>
        <dbReference type="ChEBI" id="CHEBI:33019"/>
        <dbReference type="ChEBI" id="CHEBI:74900"/>
        <dbReference type="ChEBI" id="CHEBI:82748"/>
        <dbReference type="ChEBI" id="CHEBI:456215"/>
    </reaction>
</comment>
<dbReference type="HAMAP" id="MF_01539">
    <property type="entry name" value="TmcAL"/>
    <property type="match status" value="1"/>
</dbReference>
<evidence type="ECO:0000313" key="4">
    <source>
        <dbReference type="EMBL" id="GGL44861.1"/>
    </source>
</evidence>
<reference evidence="4" key="1">
    <citation type="journal article" date="2014" name="Int. J. Syst. Evol. Microbiol.">
        <title>Complete genome sequence of Corynebacterium casei LMG S-19264T (=DSM 44701T), isolated from a smear-ripened cheese.</title>
        <authorList>
            <consortium name="US DOE Joint Genome Institute (JGI-PGF)"/>
            <person name="Walter F."/>
            <person name="Albersmeier A."/>
            <person name="Kalinowski J."/>
            <person name="Ruckert C."/>
        </authorList>
    </citation>
    <scope>NUCLEOTIDE SEQUENCE</scope>
    <source>
        <strain evidence="4">JCM 15325</strain>
    </source>
</reference>
<keyword evidence="3" id="KW-0694">RNA-binding</keyword>
<evidence type="ECO:0000256" key="2">
    <source>
        <dbReference type="ARBA" id="ARBA00022694"/>
    </source>
</evidence>
<evidence type="ECO:0000256" key="1">
    <source>
        <dbReference type="ARBA" id="ARBA00022598"/>
    </source>
</evidence>
<evidence type="ECO:0000313" key="5">
    <source>
        <dbReference type="Proteomes" id="UP000654670"/>
    </source>
</evidence>
<dbReference type="EC" id="6.3.4.-" evidence="3"/>
<comment type="caution">
    <text evidence="4">The sequence shown here is derived from an EMBL/GenBank/DDBJ whole genome shotgun (WGS) entry which is preliminary data.</text>
</comment>
<comment type="similarity">
    <text evidence="3">Belongs to the TmcAL family.</text>
</comment>
<reference evidence="4" key="2">
    <citation type="submission" date="2020-09" db="EMBL/GenBank/DDBJ databases">
        <authorList>
            <person name="Sun Q."/>
            <person name="Ohkuma M."/>
        </authorList>
    </citation>
    <scope>NUCLEOTIDE SEQUENCE</scope>
    <source>
        <strain evidence="4">JCM 15325</strain>
    </source>
</reference>
<comment type="function">
    <text evidence="3">Catalyzes the formation of N(4)-acetylcytidine (ac(4)C) at the wobble position of elongator tRNA(Met), using acetate and ATP as substrates. First activates an acetate ion to form acetyladenylate (Ac-AMP) and then transfers the acetyl group to tRNA to form ac(4)C34.</text>
</comment>
<dbReference type="InterPro" id="IPR008513">
    <property type="entry name" value="tRNA(Met)_cyd_acetate_ligase"/>
</dbReference>
<dbReference type="EMBL" id="BMOK01000002">
    <property type="protein sequence ID" value="GGL44861.1"/>
    <property type="molecule type" value="Genomic_DNA"/>
</dbReference>
<keyword evidence="3" id="KW-0067">ATP-binding</keyword>
<dbReference type="Pfam" id="PF05636">
    <property type="entry name" value="HIGH_NTase1"/>
    <property type="match status" value="1"/>
</dbReference>
<dbReference type="InterPro" id="IPR014729">
    <property type="entry name" value="Rossmann-like_a/b/a_fold"/>
</dbReference>
<dbReference type="NCBIfam" id="NF010191">
    <property type="entry name" value="PRK13670.1"/>
    <property type="match status" value="1"/>
</dbReference>
<feature type="binding site" evidence="3">
    <location>
        <position position="101"/>
    </location>
    <ligand>
        <name>ATP</name>
        <dbReference type="ChEBI" id="CHEBI:30616"/>
    </ligand>
</feature>
<accession>A0A917VYA1</accession>
<sequence>MLIAGVITEYNPFHNGHLYQLDTLRQTLRPDLIVSVMSGDFLQRGEPAVVSKWDRTRMALQAGIDLIIELPYIFSVGKADIFARGAVSVLDQLGVSHLIFGSEIGRTEPFFHTLSLIENNKERYNQALKEALREGMSYPNAHAAAYRLLSSSADGELVDLTQPNNSLGFHYIQAIHNRKSAMIPVTILRKETGHGDRTFDSEASIASARSIRSYLLGGGSLTNLQNKIPSFVYSSLNRKNEFHGFTDWETFFPFLKYRLLSSTAQQLSQIYEMEEGIEHRLLSYIAKADNFYNFISSVKTKRYTWARLQRLSVHVLTNTSKSDARLPAAAGEAPYLRLLGMNKKGQNYLAAIRKDLQVPLVAKIRKHRNPILDLDIRAAALYDFLSGGGHPAATRSETSHAPVRYDEEKGLFTGGID</sequence>
<keyword evidence="2 3" id="KW-0819">tRNA processing</keyword>
<protein>
    <recommendedName>
        <fullName evidence="3">tRNA(Met) cytidine acetate ligase</fullName>
        <ecNumber evidence="3">6.3.4.-</ecNumber>
    </recommendedName>
</protein>
<organism evidence="4 5">
    <name type="scientific">Sporolactobacillus putidus</name>
    <dbReference type="NCBI Taxonomy" id="492735"/>
    <lineage>
        <taxon>Bacteria</taxon>
        <taxon>Bacillati</taxon>
        <taxon>Bacillota</taxon>
        <taxon>Bacilli</taxon>
        <taxon>Bacillales</taxon>
        <taxon>Sporolactobacillaceae</taxon>
        <taxon>Sporolactobacillus</taxon>
    </lineage>
</organism>
<evidence type="ECO:0000256" key="3">
    <source>
        <dbReference type="HAMAP-Rule" id="MF_01539"/>
    </source>
</evidence>
<dbReference type="RefSeq" id="WP_188801611.1">
    <property type="nucleotide sequence ID" value="NZ_BMOK01000002.1"/>
</dbReference>
<comment type="subcellular location">
    <subcellularLocation>
        <location evidence="3">Cytoplasm</location>
    </subcellularLocation>
</comment>
<proteinExistence type="inferred from homology"/>
<keyword evidence="1 3" id="KW-0436">Ligase</keyword>
<dbReference type="Proteomes" id="UP000654670">
    <property type="component" value="Unassembled WGS sequence"/>
</dbReference>
<dbReference type="GO" id="GO:0005524">
    <property type="term" value="F:ATP binding"/>
    <property type="evidence" value="ECO:0007669"/>
    <property type="project" value="UniProtKB-KW"/>
</dbReference>
<dbReference type="SUPFAM" id="SSF52374">
    <property type="entry name" value="Nucleotidylyl transferase"/>
    <property type="match status" value="1"/>
</dbReference>
<dbReference type="PANTHER" id="PTHR37825:SF1">
    <property type="entry name" value="TRNA(MET) CYTIDINE ACETATE LIGASE"/>
    <property type="match status" value="1"/>
</dbReference>
<keyword evidence="3" id="KW-0963">Cytoplasm</keyword>
<keyword evidence="5" id="KW-1185">Reference proteome</keyword>
<dbReference type="GO" id="GO:0016879">
    <property type="term" value="F:ligase activity, forming carbon-nitrogen bonds"/>
    <property type="evidence" value="ECO:0007669"/>
    <property type="project" value="UniProtKB-UniRule"/>
</dbReference>
<dbReference type="AlphaFoldDB" id="A0A917VYA1"/>
<feature type="binding site" evidence="3">
    <location>
        <position position="189"/>
    </location>
    <ligand>
        <name>ATP</name>
        <dbReference type="ChEBI" id="CHEBI:30616"/>
    </ligand>
</feature>
<keyword evidence="3" id="KW-0547">Nucleotide-binding</keyword>
<dbReference type="Gene3D" id="3.40.50.620">
    <property type="entry name" value="HUPs"/>
    <property type="match status" value="1"/>
</dbReference>
<name>A0A917VYA1_9BACL</name>
<comment type="caution">
    <text evidence="3">Lacks conserved residue(s) required for the propagation of feature annotation.</text>
</comment>
<feature type="binding site" evidence="3">
    <location>
        <begin position="7"/>
        <end position="20"/>
    </location>
    <ligand>
        <name>ATP</name>
        <dbReference type="ChEBI" id="CHEBI:30616"/>
    </ligand>
</feature>